<reference evidence="1" key="2">
    <citation type="journal article" date="2015" name="Fish Shellfish Immunol.">
        <title>Early steps in the European eel (Anguilla anguilla)-Vibrio vulnificus interaction in the gills: Role of the RtxA13 toxin.</title>
        <authorList>
            <person name="Callol A."/>
            <person name="Pajuelo D."/>
            <person name="Ebbesson L."/>
            <person name="Teles M."/>
            <person name="MacKenzie S."/>
            <person name="Amaro C."/>
        </authorList>
    </citation>
    <scope>NUCLEOTIDE SEQUENCE</scope>
</reference>
<proteinExistence type="predicted"/>
<reference evidence="1" key="1">
    <citation type="submission" date="2014-11" db="EMBL/GenBank/DDBJ databases">
        <authorList>
            <person name="Amaro Gonzalez C."/>
        </authorList>
    </citation>
    <scope>NUCLEOTIDE SEQUENCE</scope>
</reference>
<protein>
    <submittedName>
        <fullName evidence="1">Uncharacterized protein</fullName>
    </submittedName>
</protein>
<organism evidence="1">
    <name type="scientific">Anguilla anguilla</name>
    <name type="common">European freshwater eel</name>
    <name type="synonym">Muraena anguilla</name>
    <dbReference type="NCBI Taxonomy" id="7936"/>
    <lineage>
        <taxon>Eukaryota</taxon>
        <taxon>Metazoa</taxon>
        <taxon>Chordata</taxon>
        <taxon>Craniata</taxon>
        <taxon>Vertebrata</taxon>
        <taxon>Euteleostomi</taxon>
        <taxon>Actinopterygii</taxon>
        <taxon>Neopterygii</taxon>
        <taxon>Teleostei</taxon>
        <taxon>Anguilliformes</taxon>
        <taxon>Anguillidae</taxon>
        <taxon>Anguilla</taxon>
    </lineage>
</organism>
<dbReference type="EMBL" id="GBXM01023747">
    <property type="protein sequence ID" value="JAH84830.1"/>
    <property type="molecule type" value="Transcribed_RNA"/>
</dbReference>
<accession>A0A0E9W5I7</accession>
<name>A0A0E9W5I7_ANGAN</name>
<sequence length="10" mass="1142">MNVQNIPILT</sequence>
<evidence type="ECO:0000313" key="1">
    <source>
        <dbReference type="EMBL" id="JAH84830.1"/>
    </source>
</evidence>